<dbReference type="EMBL" id="BATM01000001">
    <property type="protein sequence ID" value="GAD78225.1"/>
    <property type="molecule type" value="Genomic_DNA"/>
</dbReference>
<proteinExistence type="predicted"/>
<gene>
    <name evidence="2" type="ORF">VEZ01S_01_00040</name>
</gene>
<accession>U3AWV8</accession>
<keyword evidence="1" id="KW-0472">Membrane</keyword>
<evidence type="ECO:0000313" key="3">
    <source>
        <dbReference type="Proteomes" id="UP000016562"/>
    </source>
</evidence>
<protein>
    <submittedName>
        <fullName evidence="2">Uncharacterized protein</fullName>
    </submittedName>
</protein>
<keyword evidence="3" id="KW-1185">Reference proteome</keyword>
<dbReference type="AlphaFoldDB" id="U3AWV8"/>
<keyword evidence="1" id="KW-0812">Transmembrane</keyword>
<name>U3AWV8_9VIBR</name>
<evidence type="ECO:0000313" key="2">
    <source>
        <dbReference type="EMBL" id="GAD78225.1"/>
    </source>
</evidence>
<organism evidence="2 3">
    <name type="scientific">Vibrio ezurae NBRC 102218</name>
    <dbReference type="NCBI Taxonomy" id="1219080"/>
    <lineage>
        <taxon>Bacteria</taxon>
        <taxon>Pseudomonadati</taxon>
        <taxon>Pseudomonadota</taxon>
        <taxon>Gammaproteobacteria</taxon>
        <taxon>Vibrionales</taxon>
        <taxon>Vibrionaceae</taxon>
        <taxon>Vibrio</taxon>
    </lineage>
</organism>
<comment type="caution">
    <text evidence="2">The sequence shown here is derived from an EMBL/GenBank/DDBJ whole genome shotgun (WGS) entry which is preliminary data.</text>
</comment>
<feature type="transmembrane region" description="Helical" evidence="1">
    <location>
        <begin position="53"/>
        <end position="74"/>
    </location>
</feature>
<evidence type="ECO:0000256" key="1">
    <source>
        <dbReference type="SAM" id="Phobius"/>
    </source>
</evidence>
<reference evidence="2 3" key="1">
    <citation type="submission" date="2013-09" db="EMBL/GenBank/DDBJ databases">
        <title>Whole genome shotgun sequence of Vibrio ezurae NBRC 102218.</title>
        <authorList>
            <person name="Yoshida I."/>
            <person name="Hosoyama A."/>
            <person name="Numata M."/>
            <person name="Hashimoto M."/>
            <person name="Hosoyama Y."/>
            <person name="Tsuchikane K."/>
            <person name="Noguchi M."/>
            <person name="Hirakata S."/>
            <person name="Ichikawa N."/>
            <person name="Ohji S."/>
            <person name="Yamazoe A."/>
            <person name="Fujita N."/>
        </authorList>
    </citation>
    <scope>NUCLEOTIDE SEQUENCE [LARGE SCALE GENOMIC DNA]</scope>
    <source>
        <strain evidence="2 3">NBRC 102218</strain>
    </source>
</reference>
<dbReference type="STRING" id="1219080.VEZ01S_01_00040"/>
<sequence>MNCEFRGDELYRFIQQKTVMRAKSRTGIGCHSRRMNILPYCQIYIDNNSMINLFMIALCNLNLCAYPVGMSLYWERMKERT</sequence>
<dbReference type="Proteomes" id="UP000016562">
    <property type="component" value="Unassembled WGS sequence"/>
</dbReference>
<keyword evidence="1" id="KW-1133">Transmembrane helix</keyword>